<organism evidence="2 3">
    <name type="scientific">Oceanospirillum linum</name>
    <dbReference type="NCBI Taxonomy" id="966"/>
    <lineage>
        <taxon>Bacteria</taxon>
        <taxon>Pseudomonadati</taxon>
        <taxon>Pseudomonadota</taxon>
        <taxon>Gammaproteobacteria</taxon>
        <taxon>Oceanospirillales</taxon>
        <taxon>Oceanospirillaceae</taxon>
        <taxon>Oceanospirillum</taxon>
    </lineage>
</organism>
<dbReference type="InterPro" id="IPR017734">
    <property type="entry name" value="T6SS_SciN"/>
</dbReference>
<sequence>MPLLGLKAAKWLMPFCLLFLSACTVCPPSRDNWSGDIPAQPEEQSINIEQASDNSKEGLWSWQDGPGRWLYSAREKPDAPGNQWVYEPNAIVLRVNAADQLNSYMGQPHTLSLKVIQLTNPAIVSELRQSPFGLSDLMAAKGKDLSANIVREDILVVAPGSTRQLVLDREQGVRYLALVAGYFEMESKKSVRIIPIPSVQARILPCYDTTPWPFGEPPPPQPDDLPARLKLWLDMSSSEIEELQVQAY</sequence>
<dbReference type="STRING" id="966.BTA35_0207125"/>
<dbReference type="Pfam" id="PF12790">
    <property type="entry name" value="T6SS-SciN"/>
    <property type="match status" value="1"/>
</dbReference>
<reference evidence="2" key="1">
    <citation type="submission" date="2017-02" db="EMBL/GenBank/DDBJ databases">
        <title>Draft Genome Sequence of the Salt Water Bacterium Oceanospirillum linum ATCC 11336.</title>
        <authorList>
            <person name="Trachtenberg A.M."/>
            <person name="Carney J.G."/>
            <person name="Linnane J.D."/>
            <person name="Rheaume B.A."/>
            <person name="Pitts N.L."/>
            <person name="Mykles D.L."/>
            <person name="Maclea K.S."/>
        </authorList>
    </citation>
    <scope>NUCLEOTIDE SEQUENCE [LARGE SCALE GENOMIC DNA]</scope>
    <source>
        <strain evidence="2">ATCC 11336</strain>
    </source>
</reference>
<proteinExistence type="predicted"/>
<keyword evidence="3" id="KW-1185">Reference proteome</keyword>
<evidence type="ECO:0000313" key="3">
    <source>
        <dbReference type="Proteomes" id="UP000190064"/>
    </source>
</evidence>
<feature type="chain" id="PRO_5010539278" evidence="1">
    <location>
        <begin position="25"/>
        <end position="248"/>
    </location>
</feature>
<evidence type="ECO:0000256" key="1">
    <source>
        <dbReference type="SAM" id="SignalP"/>
    </source>
</evidence>
<name>A0A1T1HD87_OCELI</name>
<dbReference type="Gene3D" id="2.60.40.4150">
    <property type="entry name" value="Type VI secretion system, lipoprotein SciN"/>
    <property type="match status" value="1"/>
</dbReference>
<gene>
    <name evidence="2" type="ORF">BTA35_0207125</name>
</gene>
<keyword evidence="1" id="KW-0732">Signal</keyword>
<protein>
    <submittedName>
        <fullName evidence="2">Type VI secretion system-associated lipoprotein</fullName>
    </submittedName>
</protein>
<dbReference type="NCBIfam" id="TIGR03352">
    <property type="entry name" value="VI_chp_3"/>
    <property type="match status" value="1"/>
</dbReference>
<evidence type="ECO:0000313" key="2">
    <source>
        <dbReference type="EMBL" id="OOV87772.1"/>
    </source>
</evidence>
<dbReference type="EMBL" id="MTSD02000002">
    <property type="protein sequence ID" value="OOV87772.1"/>
    <property type="molecule type" value="Genomic_DNA"/>
</dbReference>
<feature type="signal peptide" evidence="1">
    <location>
        <begin position="1"/>
        <end position="24"/>
    </location>
</feature>
<keyword evidence="2" id="KW-0449">Lipoprotein</keyword>
<dbReference type="Proteomes" id="UP000190064">
    <property type="component" value="Unassembled WGS sequence"/>
</dbReference>
<dbReference type="InterPro" id="IPR038706">
    <property type="entry name" value="Type_VI_SciN-like_sf"/>
</dbReference>
<dbReference type="PROSITE" id="PS51257">
    <property type="entry name" value="PROKAR_LIPOPROTEIN"/>
    <property type="match status" value="1"/>
</dbReference>
<accession>A0A1T1HD87</accession>
<comment type="caution">
    <text evidence="2">The sequence shown here is derived from an EMBL/GenBank/DDBJ whole genome shotgun (WGS) entry which is preliminary data.</text>
</comment>
<dbReference type="AlphaFoldDB" id="A0A1T1HD87"/>